<comment type="similarity">
    <text evidence="1">Belongs to the ETF alpha-subunit/FixB family.</text>
</comment>
<evidence type="ECO:0000256" key="2">
    <source>
        <dbReference type="ARBA" id="ARBA00022982"/>
    </source>
</evidence>
<protein>
    <recommendedName>
        <fullName evidence="3">Electron transfer flavoprotein alpha/beta-subunit N-terminal domain-containing protein</fullName>
    </recommendedName>
</protein>
<sequence length="344" mass="35385">MEKVLFLCHTDASGALPRAALEALSAAKELASAPGATLTAAVFGAGAGAAAATLGGAGAARVLATDGNDVEVPRFATDAAAATALARAAEATIVVAPHTSRLARVMAAVSLRLGGKIDTHVTAIRPGAAPAATRWLYRQRIEATLRRAERPWILLVDPGVAPAWQPGGEAGAVEAISVTAAATRTRVVGERTPGSGASTIRPDAKLLFVAGAGWTKKQADGKIHGEDAETLILGFLERAGASLGSSKSLVDQAGEGHAVLRFMSHLNQVGQTGSTPRHPKGLSTCCHGEEPHVVGWRFVRERRAVNLDPSCGWARGKADVLYVADAFAVMERVNALLVAKAAGK</sequence>
<gene>
    <name evidence="4" type="ORF">AMOR_44520</name>
</gene>
<dbReference type="PANTHER" id="PTHR43153">
    <property type="entry name" value="ELECTRON TRANSFER FLAVOPROTEIN ALPHA"/>
    <property type="match status" value="1"/>
</dbReference>
<dbReference type="InterPro" id="IPR029035">
    <property type="entry name" value="DHS-like_NAD/FAD-binding_dom"/>
</dbReference>
<keyword evidence="5" id="KW-1185">Reference proteome</keyword>
<keyword evidence="2" id="KW-0249">Electron transport</keyword>
<dbReference type="Proteomes" id="UP001162891">
    <property type="component" value="Chromosome"/>
</dbReference>
<organism evidence="4 5">
    <name type="scientific">Anaeromyxobacter oryzae</name>
    <dbReference type="NCBI Taxonomy" id="2918170"/>
    <lineage>
        <taxon>Bacteria</taxon>
        <taxon>Pseudomonadati</taxon>
        <taxon>Myxococcota</taxon>
        <taxon>Myxococcia</taxon>
        <taxon>Myxococcales</taxon>
        <taxon>Cystobacterineae</taxon>
        <taxon>Anaeromyxobacteraceae</taxon>
        <taxon>Anaeromyxobacter</taxon>
    </lineage>
</organism>
<dbReference type="InterPro" id="IPR001308">
    <property type="entry name" value="ETF_a/FixB"/>
</dbReference>
<dbReference type="PANTHER" id="PTHR43153:SF1">
    <property type="entry name" value="ELECTRON TRANSFER FLAVOPROTEIN SUBUNIT ALPHA, MITOCHONDRIAL"/>
    <property type="match status" value="1"/>
</dbReference>
<dbReference type="InterPro" id="IPR014730">
    <property type="entry name" value="ETF_a/b_N"/>
</dbReference>
<feature type="domain" description="Electron transfer flavoprotein alpha/beta-subunit N-terminal" evidence="3">
    <location>
        <begin position="4"/>
        <end position="191"/>
    </location>
</feature>
<reference evidence="5" key="1">
    <citation type="journal article" date="2022" name="Int. J. Syst. Evol. Microbiol.">
        <title>Anaeromyxobacter oryzae sp. nov., Anaeromyxobacter diazotrophicus sp. nov. and Anaeromyxobacter paludicola sp. nov., isolated from paddy soils.</title>
        <authorList>
            <person name="Itoh H."/>
            <person name="Xu Z."/>
            <person name="Mise K."/>
            <person name="Masuda Y."/>
            <person name="Ushijima N."/>
            <person name="Hayakawa C."/>
            <person name="Shiratori Y."/>
            <person name="Senoo K."/>
        </authorList>
    </citation>
    <scope>NUCLEOTIDE SEQUENCE [LARGE SCALE GENOMIC DNA]</scope>
    <source>
        <strain evidence="5">Red232</strain>
    </source>
</reference>
<dbReference type="InterPro" id="IPR014729">
    <property type="entry name" value="Rossmann-like_a/b/a_fold"/>
</dbReference>
<dbReference type="Pfam" id="PF01012">
    <property type="entry name" value="ETF"/>
    <property type="match status" value="1"/>
</dbReference>
<dbReference type="SMART" id="SM00893">
    <property type="entry name" value="ETF"/>
    <property type="match status" value="1"/>
</dbReference>
<evidence type="ECO:0000313" key="4">
    <source>
        <dbReference type="EMBL" id="BDG05456.1"/>
    </source>
</evidence>
<dbReference type="SUPFAM" id="SSF52467">
    <property type="entry name" value="DHS-like NAD/FAD-binding domain"/>
    <property type="match status" value="1"/>
</dbReference>
<evidence type="ECO:0000256" key="1">
    <source>
        <dbReference type="ARBA" id="ARBA00005817"/>
    </source>
</evidence>
<dbReference type="RefSeq" id="WP_248354309.1">
    <property type="nucleotide sequence ID" value="NZ_AP025591.1"/>
</dbReference>
<proteinExistence type="inferred from homology"/>
<accession>A0ABN6MX01</accession>
<evidence type="ECO:0000313" key="5">
    <source>
        <dbReference type="Proteomes" id="UP001162891"/>
    </source>
</evidence>
<name>A0ABN6MX01_9BACT</name>
<dbReference type="SUPFAM" id="SSF52402">
    <property type="entry name" value="Adenine nucleotide alpha hydrolases-like"/>
    <property type="match status" value="1"/>
</dbReference>
<dbReference type="Gene3D" id="3.40.50.1220">
    <property type="entry name" value="TPP-binding domain"/>
    <property type="match status" value="1"/>
</dbReference>
<evidence type="ECO:0000259" key="3">
    <source>
        <dbReference type="SMART" id="SM00893"/>
    </source>
</evidence>
<dbReference type="EMBL" id="AP025591">
    <property type="protein sequence ID" value="BDG05456.1"/>
    <property type="molecule type" value="Genomic_DNA"/>
</dbReference>
<keyword evidence="2" id="KW-0813">Transport</keyword>
<dbReference type="Gene3D" id="3.40.50.620">
    <property type="entry name" value="HUPs"/>
    <property type="match status" value="1"/>
</dbReference>